<name>A0A853C7Z6_9ACTN</name>
<evidence type="ECO:0000313" key="1">
    <source>
        <dbReference type="EMBL" id="NYJ03427.1"/>
    </source>
</evidence>
<comment type="caution">
    <text evidence="1">The sequence shown here is derived from an EMBL/GenBank/DDBJ whole genome shotgun (WGS) entry which is preliminary data.</text>
</comment>
<reference evidence="1 2" key="1">
    <citation type="submission" date="2020-07" db="EMBL/GenBank/DDBJ databases">
        <title>Sequencing the genomes of 1000 actinobacteria strains.</title>
        <authorList>
            <person name="Klenk H.-P."/>
        </authorList>
    </citation>
    <scope>NUCLEOTIDE SEQUENCE [LARGE SCALE GENOMIC DNA]</scope>
    <source>
        <strain evidence="1 2">DSM 103833</strain>
    </source>
</reference>
<protein>
    <recommendedName>
        <fullName evidence="3">Gas vesicle protein</fullName>
    </recommendedName>
</protein>
<keyword evidence="2" id="KW-1185">Reference proteome</keyword>
<evidence type="ECO:0000313" key="2">
    <source>
        <dbReference type="Proteomes" id="UP000530424"/>
    </source>
</evidence>
<accession>A0A853C7Z6</accession>
<dbReference type="RefSeq" id="WP_179669731.1">
    <property type="nucleotide sequence ID" value="NZ_JACCFP010000001.1"/>
</dbReference>
<proteinExistence type="predicted"/>
<evidence type="ECO:0008006" key="3">
    <source>
        <dbReference type="Google" id="ProtNLM"/>
    </source>
</evidence>
<dbReference type="InterPro" id="IPR007804">
    <property type="entry name" value="GvpG"/>
</dbReference>
<dbReference type="AlphaFoldDB" id="A0A853C7Z6"/>
<organism evidence="1 2">
    <name type="scientific">Nocardioides thalensis</name>
    <dbReference type="NCBI Taxonomy" id="1914755"/>
    <lineage>
        <taxon>Bacteria</taxon>
        <taxon>Bacillati</taxon>
        <taxon>Actinomycetota</taxon>
        <taxon>Actinomycetes</taxon>
        <taxon>Propionibacteriales</taxon>
        <taxon>Nocardioidaceae</taxon>
        <taxon>Nocardioides</taxon>
    </lineage>
</organism>
<gene>
    <name evidence="1" type="ORF">HNR19_004125</name>
</gene>
<dbReference type="EMBL" id="JACCFP010000001">
    <property type="protein sequence ID" value="NYJ03427.1"/>
    <property type="molecule type" value="Genomic_DNA"/>
</dbReference>
<dbReference type="Proteomes" id="UP000530424">
    <property type="component" value="Unassembled WGS sequence"/>
</dbReference>
<dbReference type="Pfam" id="PF05120">
    <property type="entry name" value="GvpG"/>
    <property type="match status" value="1"/>
</dbReference>
<sequence>MGLITGILGLPTAPLRGTVRIAEVVLQQAEEAYYDPAVVRRQLEDVAHAREAGALSDAEADWWEEELIARLMEGAQRERD</sequence>